<dbReference type="AlphaFoldDB" id="G2RFX1"/>
<dbReference type="GeneID" id="11522277"/>
<dbReference type="KEGG" id="ttt:THITE_2124508"/>
<organism evidence="1 2">
    <name type="scientific">Thermothielavioides terrestris (strain ATCC 38088 / NRRL 8126)</name>
    <name type="common">Thielavia terrestris</name>
    <dbReference type="NCBI Taxonomy" id="578455"/>
    <lineage>
        <taxon>Eukaryota</taxon>
        <taxon>Fungi</taxon>
        <taxon>Dikarya</taxon>
        <taxon>Ascomycota</taxon>
        <taxon>Pezizomycotina</taxon>
        <taxon>Sordariomycetes</taxon>
        <taxon>Sordariomycetidae</taxon>
        <taxon>Sordariales</taxon>
        <taxon>Chaetomiaceae</taxon>
        <taxon>Thermothielavioides</taxon>
        <taxon>Thermothielavioides terrestris</taxon>
    </lineage>
</organism>
<proteinExistence type="predicted"/>
<accession>G2RFX1</accession>
<dbReference type="OrthoDB" id="1933717at2759"/>
<keyword evidence="2" id="KW-1185">Reference proteome</keyword>
<evidence type="ECO:0000313" key="1">
    <source>
        <dbReference type="EMBL" id="AEO71725.1"/>
    </source>
</evidence>
<reference evidence="1 2" key="1">
    <citation type="journal article" date="2011" name="Nat. Biotechnol.">
        <title>Comparative genomic analysis of the thermophilic biomass-degrading fungi Myceliophthora thermophila and Thielavia terrestris.</title>
        <authorList>
            <person name="Berka R.M."/>
            <person name="Grigoriev I.V."/>
            <person name="Otillar R."/>
            <person name="Salamov A."/>
            <person name="Grimwood J."/>
            <person name="Reid I."/>
            <person name="Ishmael N."/>
            <person name="John T."/>
            <person name="Darmond C."/>
            <person name="Moisan M.-C."/>
            <person name="Henrissat B."/>
            <person name="Coutinho P.M."/>
            <person name="Lombard V."/>
            <person name="Natvig D.O."/>
            <person name="Lindquist E."/>
            <person name="Schmutz J."/>
            <person name="Lucas S."/>
            <person name="Harris P."/>
            <person name="Powlowski J."/>
            <person name="Bellemare A."/>
            <person name="Taylor D."/>
            <person name="Butler G."/>
            <person name="de Vries R.P."/>
            <person name="Allijn I.E."/>
            <person name="van den Brink J."/>
            <person name="Ushinsky S."/>
            <person name="Storms R."/>
            <person name="Powell A.J."/>
            <person name="Paulsen I.T."/>
            <person name="Elbourne L.D.H."/>
            <person name="Baker S.E."/>
            <person name="Magnuson J."/>
            <person name="LaBoissiere S."/>
            <person name="Clutterbuck A.J."/>
            <person name="Martinez D."/>
            <person name="Wogulis M."/>
            <person name="de Leon A.L."/>
            <person name="Rey M.W."/>
            <person name="Tsang A."/>
        </authorList>
    </citation>
    <scope>NUCLEOTIDE SEQUENCE [LARGE SCALE GENOMIC DNA]</scope>
    <source>
        <strain evidence="2">ATCC 38088 / NRRL 8126</strain>
    </source>
</reference>
<dbReference type="RefSeq" id="XP_003658061.1">
    <property type="nucleotide sequence ID" value="XM_003658013.1"/>
</dbReference>
<evidence type="ECO:0000313" key="2">
    <source>
        <dbReference type="Proteomes" id="UP000008181"/>
    </source>
</evidence>
<protein>
    <submittedName>
        <fullName evidence="1">Uncharacterized protein</fullName>
    </submittedName>
</protein>
<gene>
    <name evidence="1" type="ORF">THITE_2124508</name>
</gene>
<dbReference type="EMBL" id="CP003014">
    <property type="protein sequence ID" value="AEO71725.1"/>
    <property type="molecule type" value="Genomic_DNA"/>
</dbReference>
<dbReference type="Proteomes" id="UP000008181">
    <property type="component" value="Chromosome 6"/>
</dbReference>
<dbReference type="HOGENOM" id="CLU_2499452_0_0_1"/>
<sequence>MMKAQKFMLLSASASSGDPCTNERSFVNAPILEAEVIEAPSLCAISRWPEFLPKSVRRRCLNRPEVAGDTVAWLAAERQEWPGGAM</sequence>
<name>G2RFX1_THETT</name>